<dbReference type="InterPro" id="IPR000962">
    <property type="entry name" value="Znf_DskA_TraR"/>
</dbReference>
<keyword evidence="3" id="KW-0862">Zinc</keyword>
<feature type="domain" description="Zinc finger DksA/TraR C4-type" evidence="5">
    <location>
        <begin position="38"/>
        <end position="67"/>
    </location>
</feature>
<evidence type="ECO:0000259" key="5">
    <source>
        <dbReference type="Pfam" id="PF01258"/>
    </source>
</evidence>
<dbReference type="PANTHER" id="PTHR38777">
    <property type="entry name" value="FELS-2 PROPHAGE PROTEIN"/>
    <property type="match status" value="1"/>
</dbReference>
<comment type="caution">
    <text evidence="6">The sequence shown here is derived from an EMBL/GenBank/DDBJ whole genome shotgun (WGS) entry which is preliminary data.</text>
</comment>
<dbReference type="AlphaFoldDB" id="A0AAW9FF63"/>
<dbReference type="PANTHER" id="PTHR38777:SF1">
    <property type="entry name" value="DNAK SUPPRESSOR PROTEIN"/>
    <property type="match status" value="1"/>
</dbReference>
<dbReference type="Pfam" id="PF01258">
    <property type="entry name" value="zf-dskA_traR"/>
    <property type="match status" value="1"/>
</dbReference>
<dbReference type="EMBL" id="JAVRAF010000001">
    <property type="protein sequence ID" value="MDX8301473.1"/>
    <property type="molecule type" value="Genomic_DNA"/>
</dbReference>
<gene>
    <name evidence="6" type="ORF">RMR22_04400</name>
</gene>
<sequence length="74" mass="8216">MNFGGNAAFDLAAERTEQEREARIAAASAAVAVQGTIICQDCQSRIPDQRRAAAPFARRCIECQESYAMEKWHK</sequence>
<dbReference type="RefSeq" id="WP_320202453.1">
    <property type="nucleotide sequence ID" value="NZ_CP192781.1"/>
</dbReference>
<evidence type="ECO:0000256" key="2">
    <source>
        <dbReference type="ARBA" id="ARBA00022771"/>
    </source>
</evidence>
<accession>A0AAW9FF63</accession>
<feature type="zinc finger region" description="dksA C4-type" evidence="4">
    <location>
        <begin position="39"/>
        <end position="63"/>
    </location>
</feature>
<dbReference type="Gene3D" id="1.20.120.910">
    <property type="entry name" value="DksA, coiled-coil domain"/>
    <property type="match status" value="1"/>
</dbReference>
<evidence type="ECO:0000256" key="1">
    <source>
        <dbReference type="ARBA" id="ARBA00022723"/>
    </source>
</evidence>
<keyword evidence="2" id="KW-0863">Zinc-finger</keyword>
<reference evidence="6" key="1">
    <citation type="journal article" date="2023" name="Phytobiomes J">
        <title>Deciphering the key players within the bacterial microbiota associated with aerial crown gall tumors on rhododendron: Insights into the gallobiome.</title>
        <authorList>
            <person name="Kuzmanovic N."/>
            <person name="Nesme J."/>
            <person name="Wolf J."/>
            <person name="Neumann-Schaal M."/>
            <person name="Petersen J."/>
            <person name="Fernandez-Gnecco G."/>
            <person name="Sproeer C."/>
            <person name="Bunk B."/>
            <person name="Overmann J."/>
            <person name="Sorensen S.J."/>
            <person name="Idczak E."/>
            <person name="Smalla K."/>
        </authorList>
    </citation>
    <scope>NUCLEOTIDE SEQUENCE</scope>
    <source>
        <strain evidence="6">Rho-11.1</strain>
    </source>
</reference>
<proteinExistence type="predicted"/>
<dbReference type="GO" id="GO:0008270">
    <property type="term" value="F:zinc ion binding"/>
    <property type="evidence" value="ECO:0007669"/>
    <property type="project" value="UniProtKB-KW"/>
</dbReference>
<dbReference type="SUPFAM" id="SSF57716">
    <property type="entry name" value="Glucocorticoid receptor-like (DNA-binding domain)"/>
    <property type="match status" value="1"/>
</dbReference>
<name>A0AAW9FF63_9HYPH</name>
<keyword evidence="1" id="KW-0479">Metal-binding</keyword>
<organism evidence="6">
    <name type="scientific">Agrobacterium rosae</name>
    <dbReference type="NCBI Taxonomy" id="1972867"/>
    <lineage>
        <taxon>Bacteria</taxon>
        <taxon>Pseudomonadati</taxon>
        <taxon>Pseudomonadota</taxon>
        <taxon>Alphaproteobacteria</taxon>
        <taxon>Hyphomicrobiales</taxon>
        <taxon>Rhizobiaceae</taxon>
        <taxon>Rhizobium/Agrobacterium group</taxon>
        <taxon>Agrobacterium</taxon>
    </lineage>
</organism>
<dbReference type="PROSITE" id="PS51128">
    <property type="entry name" value="ZF_DKSA_2"/>
    <property type="match status" value="1"/>
</dbReference>
<evidence type="ECO:0000256" key="4">
    <source>
        <dbReference type="PROSITE-ProRule" id="PRU00510"/>
    </source>
</evidence>
<evidence type="ECO:0000313" key="6">
    <source>
        <dbReference type="EMBL" id="MDX8301473.1"/>
    </source>
</evidence>
<protein>
    <submittedName>
        <fullName evidence="6">TraR/DksA C4-type zinc finger protein</fullName>
    </submittedName>
</protein>
<evidence type="ECO:0000256" key="3">
    <source>
        <dbReference type="ARBA" id="ARBA00022833"/>
    </source>
</evidence>
<dbReference type="GO" id="GO:1900378">
    <property type="term" value="P:positive regulation of secondary metabolite biosynthetic process"/>
    <property type="evidence" value="ECO:0007669"/>
    <property type="project" value="TreeGrafter"/>
</dbReference>